<evidence type="ECO:0000259" key="1">
    <source>
        <dbReference type="Pfam" id="PF08972"/>
    </source>
</evidence>
<evidence type="ECO:0000313" key="2">
    <source>
        <dbReference type="EMBL" id="HAG2208857.1"/>
    </source>
</evidence>
<comment type="caution">
    <text evidence="2">The sequence shown here is derived from an EMBL/GenBank/DDBJ whole genome shotgun (WGS) entry which is preliminary data.</text>
</comment>
<reference evidence="2" key="2">
    <citation type="submission" date="2020-02" db="EMBL/GenBank/DDBJ databases">
        <authorList>
            <consortium name="NCBI Pathogen Detection Project"/>
        </authorList>
    </citation>
    <scope>NUCLEOTIDE SEQUENCE</scope>
    <source>
        <strain evidence="2">MA.CK_98/00005752</strain>
    </source>
</reference>
<dbReference type="EMBL" id="DAAXQP010000002">
    <property type="protein sequence ID" value="HAG2208857.1"/>
    <property type="molecule type" value="Genomic_DNA"/>
</dbReference>
<protein>
    <submittedName>
        <fullName evidence="2">DUF1902 domain-containing protein</fullName>
    </submittedName>
</protein>
<proteinExistence type="predicted"/>
<name>A0A759WCI5_SALER</name>
<organism evidence="2">
    <name type="scientific">Salmonella enterica</name>
    <name type="common">Salmonella choleraesuis</name>
    <dbReference type="NCBI Taxonomy" id="28901"/>
    <lineage>
        <taxon>Bacteria</taxon>
        <taxon>Pseudomonadati</taxon>
        <taxon>Pseudomonadota</taxon>
        <taxon>Gammaproteobacteria</taxon>
        <taxon>Enterobacterales</taxon>
        <taxon>Enterobacteriaceae</taxon>
        <taxon>Salmonella</taxon>
    </lineage>
</organism>
<dbReference type="Gene3D" id="3.30.2390.10">
    <property type="entry name" value="TTHA1013-like"/>
    <property type="match status" value="1"/>
</dbReference>
<sequence>MGKANVVSFSRPFDVKVCHDHDENVWVAECDALGLVTEASTYEELTERVWQIAPELYEMNGFGGNIARIRLSFTQEQSYSDRVAL</sequence>
<dbReference type="InterPro" id="IPR015066">
    <property type="entry name" value="DUF1902"/>
</dbReference>
<dbReference type="Pfam" id="PF08972">
    <property type="entry name" value="DUF1902"/>
    <property type="match status" value="1"/>
</dbReference>
<gene>
    <name evidence="2" type="ORF">G8V49_001063</name>
</gene>
<dbReference type="SUPFAM" id="SSF143100">
    <property type="entry name" value="TTHA1013/TTHA0281-like"/>
    <property type="match status" value="1"/>
</dbReference>
<accession>A0A759WCI5</accession>
<dbReference type="AlphaFoldDB" id="A0A759WCI5"/>
<dbReference type="InterPro" id="IPR035069">
    <property type="entry name" value="TTHA1013/TTHA0281-like"/>
</dbReference>
<reference evidence="2" key="1">
    <citation type="journal article" date="2018" name="Genome Biol.">
        <title>SKESA: strategic k-mer extension for scrupulous assemblies.</title>
        <authorList>
            <person name="Souvorov A."/>
            <person name="Agarwala R."/>
            <person name="Lipman D.J."/>
        </authorList>
    </citation>
    <scope>NUCLEOTIDE SEQUENCE</scope>
    <source>
        <strain evidence="2">MA.CK_98/00005752</strain>
    </source>
</reference>
<feature type="domain" description="DUF1902" evidence="1">
    <location>
        <begin position="15"/>
        <end position="77"/>
    </location>
</feature>